<protein>
    <submittedName>
        <fullName evidence="1">Uncharacterized protein</fullName>
    </submittedName>
</protein>
<gene>
    <name evidence="1" type="ORF">BpHYR1_018896</name>
</gene>
<dbReference type="AlphaFoldDB" id="A0A3M7R108"/>
<sequence length="62" mass="7192">MNDSFYASNVYKFYNLITEINCCKVSNWLSKNENKNPGETSLLEEFIEESFSLFINLPNNSS</sequence>
<dbReference type="Proteomes" id="UP000276133">
    <property type="component" value="Unassembled WGS sequence"/>
</dbReference>
<accession>A0A3M7R108</accession>
<dbReference type="EMBL" id="REGN01004480">
    <property type="protein sequence ID" value="RNA17272.1"/>
    <property type="molecule type" value="Genomic_DNA"/>
</dbReference>
<keyword evidence="2" id="KW-1185">Reference proteome</keyword>
<organism evidence="1 2">
    <name type="scientific">Brachionus plicatilis</name>
    <name type="common">Marine rotifer</name>
    <name type="synonym">Brachionus muelleri</name>
    <dbReference type="NCBI Taxonomy" id="10195"/>
    <lineage>
        <taxon>Eukaryota</taxon>
        <taxon>Metazoa</taxon>
        <taxon>Spiralia</taxon>
        <taxon>Gnathifera</taxon>
        <taxon>Rotifera</taxon>
        <taxon>Eurotatoria</taxon>
        <taxon>Monogononta</taxon>
        <taxon>Pseudotrocha</taxon>
        <taxon>Ploima</taxon>
        <taxon>Brachionidae</taxon>
        <taxon>Brachionus</taxon>
    </lineage>
</organism>
<evidence type="ECO:0000313" key="1">
    <source>
        <dbReference type="EMBL" id="RNA17272.1"/>
    </source>
</evidence>
<name>A0A3M7R108_BRAPC</name>
<comment type="caution">
    <text evidence="1">The sequence shown here is derived from an EMBL/GenBank/DDBJ whole genome shotgun (WGS) entry which is preliminary data.</text>
</comment>
<reference evidence="1 2" key="1">
    <citation type="journal article" date="2018" name="Sci. Rep.">
        <title>Genomic signatures of local adaptation to the degree of environmental predictability in rotifers.</title>
        <authorList>
            <person name="Franch-Gras L."/>
            <person name="Hahn C."/>
            <person name="Garcia-Roger E.M."/>
            <person name="Carmona M.J."/>
            <person name="Serra M."/>
            <person name="Gomez A."/>
        </authorList>
    </citation>
    <scope>NUCLEOTIDE SEQUENCE [LARGE SCALE GENOMIC DNA]</scope>
    <source>
        <strain evidence="1">HYR1</strain>
    </source>
</reference>
<proteinExistence type="predicted"/>
<evidence type="ECO:0000313" key="2">
    <source>
        <dbReference type="Proteomes" id="UP000276133"/>
    </source>
</evidence>